<dbReference type="PANTHER" id="PTHR33336:SF3">
    <property type="entry name" value="ABM DOMAIN-CONTAINING PROTEIN"/>
    <property type="match status" value="1"/>
</dbReference>
<dbReference type="Gene3D" id="3.30.70.100">
    <property type="match status" value="1"/>
</dbReference>
<dbReference type="eggNOG" id="COG1359">
    <property type="taxonomic scope" value="Bacteria"/>
</dbReference>
<keyword evidence="2" id="KW-0560">Oxidoreductase</keyword>
<keyword evidence="2" id="KW-0503">Monooxygenase</keyword>
<dbReference type="SUPFAM" id="SSF54909">
    <property type="entry name" value="Dimeric alpha+beta barrel"/>
    <property type="match status" value="1"/>
</dbReference>
<protein>
    <submittedName>
        <fullName evidence="2">Antibiotic biosynthesis monooxygenase</fullName>
    </submittedName>
</protein>
<feature type="domain" description="ABM" evidence="1">
    <location>
        <begin position="6"/>
        <end position="95"/>
    </location>
</feature>
<gene>
    <name evidence="2" type="ordered locus">Ppro_0311</name>
</gene>
<dbReference type="PANTHER" id="PTHR33336">
    <property type="entry name" value="QUINOL MONOOXYGENASE YGIN-RELATED"/>
    <property type="match status" value="1"/>
</dbReference>
<dbReference type="EMBL" id="CP000482">
    <property type="protein sequence ID" value="ABK97945.1"/>
    <property type="molecule type" value="Genomic_DNA"/>
</dbReference>
<dbReference type="PROSITE" id="PS51725">
    <property type="entry name" value="ABM"/>
    <property type="match status" value="1"/>
</dbReference>
<dbReference type="GO" id="GO:0004497">
    <property type="term" value="F:monooxygenase activity"/>
    <property type="evidence" value="ECO:0007669"/>
    <property type="project" value="UniProtKB-KW"/>
</dbReference>
<sequence>MASKQVTVLARFKAKPGMEEKAKQAILACVAPTRAEAGCINYDLHQDPNDKAVFILYENWASKEILDQHLETPHLVGLKAQSDELFAEPLDITLLEMIS</sequence>
<dbReference type="AlphaFoldDB" id="A1AKS5"/>
<dbReference type="RefSeq" id="WP_011734259.1">
    <property type="nucleotide sequence ID" value="NC_008609.1"/>
</dbReference>
<proteinExistence type="predicted"/>
<accession>A1AKS5</accession>
<dbReference type="HOGENOM" id="CLU_131496_6_2_7"/>
<dbReference type="InterPro" id="IPR050744">
    <property type="entry name" value="AI-2_Isomerase_LsrG"/>
</dbReference>
<evidence type="ECO:0000313" key="3">
    <source>
        <dbReference type="Proteomes" id="UP000006732"/>
    </source>
</evidence>
<organism evidence="2 3">
    <name type="scientific">Pelobacter propionicus (strain DSM 2379 / NBRC 103807 / OttBd1)</name>
    <dbReference type="NCBI Taxonomy" id="338966"/>
    <lineage>
        <taxon>Bacteria</taxon>
        <taxon>Pseudomonadati</taxon>
        <taxon>Thermodesulfobacteriota</taxon>
        <taxon>Desulfuromonadia</taxon>
        <taxon>Desulfuromonadales</taxon>
        <taxon>Desulfuromonadaceae</taxon>
        <taxon>Pelobacter</taxon>
    </lineage>
</organism>
<dbReference type="Pfam" id="PF03992">
    <property type="entry name" value="ABM"/>
    <property type="match status" value="1"/>
</dbReference>
<dbReference type="Proteomes" id="UP000006732">
    <property type="component" value="Chromosome"/>
</dbReference>
<dbReference type="InterPro" id="IPR007138">
    <property type="entry name" value="ABM_dom"/>
</dbReference>
<evidence type="ECO:0000259" key="1">
    <source>
        <dbReference type="PROSITE" id="PS51725"/>
    </source>
</evidence>
<reference evidence="2 3" key="1">
    <citation type="submission" date="2006-10" db="EMBL/GenBank/DDBJ databases">
        <title>Complete sequence of chromosome of Pelobacter propionicus DSM 2379.</title>
        <authorList>
            <consortium name="US DOE Joint Genome Institute"/>
            <person name="Copeland A."/>
            <person name="Lucas S."/>
            <person name="Lapidus A."/>
            <person name="Barry K."/>
            <person name="Detter J.C."/>
            <person name="Glavina del Rio T."/>
            <person name="Hammon N."/>
            <person name="Israni S."/>
            <person name="Dalin E."/>
            <person name="Tice H."/>
            <person name="Pitluck S."/>
            <person name="Saunders E."/>
            <person name="Brettin T."/>
            <person name="Bruce D."/>
            <person name="Han C."/>
            <person name="Tapia R."/>
            <person name="Schmutz J."/>
            <person name="Larimer F."/>
            <person name="Land M."/>
            <person name="Hauser L."/>
            <person name="Kyrpides N."/>
            <person name="Kim E."/>
            <person name="Lovley D."/>
            <person name="Richardson P."/>
        </authorList>
    </citation>
    <scope>NUCLEOTIDE SEQUENCE [LARGE SCALE GENOMIC DNA]</scope>
    <source>
        <strain evidence="3">DSM 2379 / NBRC 103807 / OttBd1</strain>
    </source>
</reference>
<evidence type="ECO:0000313" key="2">
    <source>
        <dbReference type="EMBL" id="ABK97945.1"/>
    </source>
</evidence>
<name>A1AKS5_PELPD</name>
<dbReference type="KEGG" id="ppd:Ppro_0311"/>
<keyword evidence="3" id="KW-1185">Reference proteome</keyword>
<dbReference type="OrthoDB" id="287932at2"/>
<dbReference type="InterPro" id="IPR011008">
    <property type="entry name" value="Dimeric_a/b-barrel"/>
</dbReference>